<feature type="compositionally biased region" description="Basic and acidic residues" evidence="3">
    <location>
        <begin position="187"/>
        <end position="196"/>
    </location>
</feature>
<dbReference type="Pfam" id="PF04219">
    <property type="entry name" value="DUF413"/>
    <property type="match status" value="1"/>
</dbReference>
<dbReference type="RefSeq" id="WP_161726557.1">
    <property type="nucleotide sequence ID" value="NZ_JAAAXI010000038.1"/>
</dbReference>
<evidence type="ECO:0000313" key="5">
    <source>
        <dbReference type="Proteomes" id="UP000818323"/>
    </source>
</evidence>
<dbReference type="Proteomes" id="UP000818323">
    <property type="component" value="Unassembled WGS sequence"/>
</dbReference>
<keyword evidence="5" id="KW-1185">Reference proteome</keyword>
<feature type="region of interest" description="Disordered" evidence="3">
    <location>
        <begin position="1"/>
        <end position="48"/>
    </location>
</feature>
<evidence type="ECO:0000313" key="4">
    <source>
        <dbReference type="EMBL" id="NBJ27156.1"/>
    </source>
</evidence>
<sequence length="270" mass="30617">MGKKHGTKKLYGWSTRQQGGFRGSNWAPKGTPKPFRKKNLSSQAKEAERKSLEAQLGLADGEPVIVVKSPVKAPRRPDVACAETGLTLEEVRALRPYAYKLARLERGEFPANTDERVHFVEVCRGHAEPRTIHEKAYLKWRGLKPNLIALERKLLVAEMEARAGMSRLAVGKPLALEVEEEREERKQRLRAGRETVNRLASQASVASGDEPKPKPKRKMSIGNFWDQANARAARERGLRILNEVPKVKAEETWGSREDWKRDRASWKKGR</sequence>
<protein>
    <recommendedName>
        <fullName evidence="2">Macrodomain Ori protein</fullName>
    </recommendedName>
</protein>
<evidence type="ECO:0000256" key="1">
    <source>
        <dbReference type="ARBA" id="ARBA00093464"/>
    </source>
</evidence>
<evidence type="ECO:0000256" key="3">
    <source>
        <dbReference type="SAM" id="MobiDB-lite"/>
    </source>
</evidence>
<reference evidence="4 5" key="1">
    <citation type="submission" date="2020-01" db="EMBL/GenBank/DDBJ databases">
        <title>Microvirga sp. nov., an arsenate reduction bacterium isolated from Tibet hotspring sediments.</title>
        <authorList>
            <person name="Yuan C.-G."/>
        </authorList>
    </citation>
    <scope>NUCLEOTIDE SEQUENCE [LARGE SCALE GENOMIC DNA]</scope>
    <source>
        <strain evidence="4 5">SYSU G3D203</strain>
    </source>
</reference>
<comment type="similarity">
    <text evidence="1">Belongs to the MaoP family.</text>
</comment>
<organism evidence="4 5">
    <name type="scientific">Microvirga arsenatis</name>
    <dbReference type="NCBI Taxonomy" id="2692265"/>
    <lineage>
        <taxon>Bacteria</taxon>
        <taxon>Pseudomonadati</taxon>
        <taxon>Pseudomonadota</taxon>
        <taxon>Alphaproteobacteria</taxon>
        <taxon>Hyphomicrobiales</taxon>
        <taxon>Methylobacteriaceae</taxon>
        <taxon>Microvirga</taxon>
    </lineage>
</organism>
<gene>
    <name evidence="4" type="ORF">GR303_22800</name>
</gene>
<feature type="region of interest" description="Disordered" evidence="3">
    <location>
        <begin position="250"/>
        <end position="270"/>
    </location>
</feature>
<name>A0ABW9Z8C8_9HYPH</name>
<dbReference type="InterPro" id="IPR007335">
    <property type="entry name" value="DUF413"/>
</dbReference>
<accession>A0ABW9Z8C8</accession>
<feature type="region of interest" description="Disordered" evidence="3">
    <location>
        <begin position="187"/>
        <end position="223"/>
    </location>
</feature>
<proteinExistence type="inferred from homology"/>
<dbReference type="EMBL" id="JAAAXJ010000029">
    <property type="protein sequence ID" value="NBJ27156.1"/>
    <property type="molecule type" value="Genomic_DNA"/>
</dbReference>
<evidence type="ECO:0000256" key="2">
    <source>
        <dbReference type="ARBA" id="ARBA00093628"/>
    </source>
</evidence>
<comment type="caution">
    <text evidence="4">The sequence shown here is derived from an EMBL/GenBank/DDBJ whole genome shotgun (WGS) entry which is preliminary data.</text>
</comment>